<dbReference type="PROSITE" id="PS00671">
    <property type="entry name" value="D_2_HYDROXYACID_DH_3"/>
    <property type="match status" value="1"/>
</dbReference>
<feature type="domain" description="D-isomer specific 2-hydroxyacid dehydrogenase NAD-binding" evidence="4">
    <location>
        <begin position="119"/>
        <end position="307"/>
    </location>
</feature>
<feature type="domain" description="D-isomer specific 2-hydroxyacid dehydrogenase catalytic" evidence="3">
    <location>
        <begin position="51"/>
        <end position="333"/>
    </location>
</feature>
<evidence type="ECO:0000256" key="2">
    <source>
        <dbReference type="RuleBase" id="RU003719"/>
    </source>
</evidence>
<evidence type="ECO:0000259" key="4">
    <source>
        <dbReference type="Pfam" id="PF02826"/>
    </source>
</evidence>
<dbReference type="InterPro" id="IPR006139">
    <property type="entry name" value="D-isomer_2_OHA_DH_cat_dom"/>
</dbReference>
<sequence>MTEKKHKPPRAIERPIVLVGAKGFWENRRLAGGKLPESFRQFFSNDLQAEKKLAHDVVAIVAADQPISAGIMDSYPNLRTIARTGTGYDNIDVSAAHARNIAVSRVAELNAEPVSEFAVGLMIALIRNFIGVHEKMCGGKWDRYKGMLISEMTVGIAGLGAIGRSLARKLHSLGVKRLIGWNRTLRPQVGNTVLNTHLELCILEKLMKESDIVVVALALVPETKHLIDKRMLSKMKSTAYLVNVSRGAVVDEDALAEHMSAGKIAGVALDVFSLEPPAGDLFSEPFMQKLVSCAKHGGNVILSPHNAFRTKNSEEMISLRVAENVAKVISGNTEDIELV</sequence>
<dbReference type="SUPFAM" id="SSF52283">
    <property type="entry name" value="Formate/glycerate dehydrogenase catalytic domain-like"/>
    <property type="match status" value="1"/>
</dbReference>
<dbReference type="InterPro" id="IPR029753">
    <property type="entry name" value="D-isomer_DH_CS"/>
</dbReference>
<evidence type="ECO:0000256" key="1">
    <source>
        <dbReference type="ARBA" id="ARBA00023002"/>
    </source>
</evidence>
<dbReference type="PANTHER" id="PTHR10996">
    <property type="entry name" value="2-HYDROXYACID DEHYDROGENASE-RELATED"/>
    <property type="match status" value="1"/>
</dbReference>
<proteinExistence type="inferred from homology"/>
<keyword evidence="1 2" id="KW-0560">Oxidoreductase</keyword>
<dbReference type="SUPFAM" id="SSF51735">
    <property type="entry name" value="NAD(P)-binding Rossmann-fold domains"/>
    <property type="match status" value="1"/>
</dbReference>
<dbReference type="AlphaFoldDB" id="A0A1F5X4K1"/>
<evidence type="ECO:0000313" key="6">
    <source>
        <dbReference type="Proteomes" id="UP000178046"/>
    </source>
</evidence>
<accession>A0A1F5X4K1</accession>
<dbReference type="Proteomes" id="UP000178046">
    <property type="component" value="Unassembled WGS sequence"/>
</dbReference>
<dbReference type="Pfam" id="PF00389">
    <property type="entry name" value="2-Hacid_dh"/>
    <property type="match status" value="1"/>
</dbReference>
<organism evidence="5 6">
    <name type="scientific">Candidatus Giovannonibacteria bacterium RIFCSPLOWO2_01_FULL_44_16</name>
    <dbReference type="NCBI Taxonomy" id="1798348"/>
    <lineage>
        <taxon>Bacteria</taxon>
        <taxon>Candidatus Giovannoniibacteriota</taxon>
    </lineage>
</organism>
<protein>
    <recommendedName>
        <fullName evidence="7">Hydroxyacid dehydrogenase</fullName>
    </recommendedName>
</protein>
<comment type="similarity">
    <text evidence="2">Belongs to the D-isomer specific 2-hydroxyacid dehydrogenase family.</text>
</comment>
<comment type="caution">
    <text evidence="5">The sequence shown here is derived from an EMBL/GenBank/DDBJ whole genome shotgun (WGS) entry which is preliminary data.</text>
</comment>
<dbReference type="GO" id="GO:0016616">
    <property type="term" value="F:oxidoreductase activity, acting on the CH-OH group of donors, NAD or NADP as acceptor"/>
    <property type="evidence" value="ECO:0007669"/>
    <property type="project" value="InterPro"/>
</dbReference>
<dbReference type="EMBL" id="MFIA01000015">
    <property type="protein sequence ID" value="OGF82812.1"/>
    <property type="molecule type" value="Genomic_DNA"/>
</dbReference>
<name>A0A1F5X4K1_9BACT</name>
<dbReference type="InterPro" id="IPR036291">
    <property type="entry name" value="NAD(P)-bd_dom_sf"/>
</dbReference>
<reference evidence="5 6" key="1">
    <citation type="journal article" date="2016" name="Nat. Commun.">
        <title>Thousands of microbial genomes shed light on interconnected biogeochemical processes in an aquifer system.</title>
        <authorList>
            <person name="Anantharaman K."/>
            <person name="Brown C.T."/>
            <person name="Hug L.A."/>
            <person name="Sharon I."/>
            <person name="Castelle C.J."/>
            <person name="Probst A.J."/>
            <person name="Thomas B.C."/>
            <person name="Singh A."/>
            <person name="Wilkins M.J."/>
            <person name="Karaoz U."/>
            <person name="Brodie E.L."/>
            <person name="Williams K.H."/>
            <person name="Hubbard S.S."/>
            <person name="Banfield J.F."/>
        </authorList>
    </citation>
    <scope>NUCLEOTIDE SEQUENCE [LARGE SCALE GENOMIC DNA]</scope>
</reference>
<evidence type="ECO:0000259" key="3">
    <source>
        <dbReference type="Pfam" id="PF00389"/>
    </source>
</evidence>
<evidence type="ECO:0008006" key="7">
    <source>
        <dbReference type="Google" id="ProtNLM"/>
    </source>
</evidence>
<gene>
    <name evidence="5" type="ORF">A2924_03820</name>
</gene>
<evidence type="ECO:0000313" key="5">
    <source>
        <dbReference type="EMBL" id="OGF82812.1"/>
    </source>
</evidence>
<dbReference type="Gene3D" id="3.40.50.720">
    <property type="entry name" value="NAD(P)-binding Rossmann-like Domain"/>
    <property type="match status" value="2"/>
</dbReference>
<dbReference type="InterPro" id="IPR006140">
    <property type="entry name" value="D-isomer_DH_NAD-bd"/>
</dbReference>
<dbReference type="InterPro" id="IPR050223">
    <property type="entry name" value="D-isomer_2-hydroxyacid_DH"/>
</dbReference>
<dbReference type="Pfam" id="PF02826">
    <property type="entry name" value="2-Hacid_dh_C"/>
    <property type="match status" value="1"/>
</dbReference>
<dbReference type="GO" id="GO:0051287">
    <property type="term" value="F:NAD binding"/>
    <property type="evidence" value="ECO:0007669"/>
    <property type="project" value="InterPro"/>
</dbReference>